<feature type="compositionally biased region" description="Acidic residues" evidence="1">
    <location>
        <begin position="183"/>
        <end position="198"/>
    </location>
</feature>
<dbReference type="EMBL" id="GG663750">
    <property type="protein sequence ID" value="EEH51878.1"/>
    <property type="molecule type" value="Genomic_DNA"/>
</dbReference>
<feature type="compositionally biased region" description="Low complexity" evidence="1">
    <location>
        <begin position="129"/>
        <end position="152"/>
    </location>
</feature>
<protein>
    <submittedName>
        <fullName evidence="2">Predicted protein</fullName>
    </submittedName>
</protein>
<dbReference type="Proteomes" id="UP000001876">
    <property type="component" value="Unassembled WGS sequence"/>
</dbReference>
<name>C1N8F0_MICPC</name>
<keyword evidence="3" id="KW-1185">Reference proteome</keyword>
<sequence>MTFGQEPAFSPYKSNAKNDRGGGGGDDDDDDDDGGILLPPPRRRTNGAGASVGAGALRSTHDEDDVAMIGTMRSSVGAVRTSTSSREPSARDPPGRGLSPTREVAEAEVLAALTLEAELDRGAEEEAARVAAAASAHANPVPVPVPRARTPPEMLPPPSTRAVAPSRSFESDATTTTTYPDSYSDDEFEAYDPAEDELERSARREVVMIAAKSLSPETTSSKREGREGTSVASSSSPAATTTSGRRWVENEAFQRSSSGGSPTFSLSTDDDAWSEYGNNTPTTPTTTTRGGSKNTSTSSVTTSADNRRAYADANASASSTGSGDGDGDVAARMMAARAKKVARLRAKCEKELGKKRFAAVRSFLKQTRRKQAAAAAAARRAGPLPSGGGAGAGTPRGGNATGPLSEAFIMAKLLSLVGGDKSKLAACFSVDMLCFEERLFLERGGRESDLKFLGAGDQRGTAMCVTS</sequence>
<proteinExistence type="predicted"/>
<dbReference type="KEGG" id="mpp:MICPUCDRAFT_66376"/>
<feature type="compositionally biased region" description="Low complexity" evidence="1">
    <location>
        <begin position="277"/>
        <end position="304"/>
    </location>
</feature>
<feature type="region of interest" description="Disordered" evidence="1">
    <location>
        <begin position="1"/>
        <end position="103"/>
    </location>
</feature>
<feature type="compositionally biased region" description="Acidic residues" evidence="1">
    <location>
        <begin position="25"/>
        <end position="34"/>
    </location>
</feature>
<dbReference type="GeneID" id="9689513"/>
<evidence type="ECO:0000256" key="1">
    <source>
        <dbReference type="SAM" id="MobiDB-lite"/>
    </source>
</evidence>
<gene>
    <name evidence="2" type="ORF">MICPUCDRAFT_66376</name>
</gene>
<feature type="compositionally biased region" description="Low complexity" evidence="1">
    <location>
        <begin position="374"/>
        <end position="384"/>
    </location>
</feature>
<reference evidence="2 3" key="1">
    <citation type="journal article" date="2009" name="Science">
        <title>Green evolution and dynamic adaptations revealed by genomes of the marine picoeukaryotes Micromonas.</title>
        <authorList>
            <person name="Worden A.Z."/>
            <person name="Lee J.H."/>
            <person name="Mock T."/>
            <person name="Rouze P."/>
            <person name="Simmons M.P."/>
            <person name="Aerts A.L."/>
            <person name="Allen A.E."/>
            <person name="Cuvelier M.L."/>
            <person name="Derelle E."/>
            <person name="Everett M.V."/>
            <person name="Foulon E."/>
            <person name="Grimwood J."/>
            <person name="Gundlach H."/>
            <person name="Henrissat B."/>
            <person name="Napoli C."/>
            <person name="McDonald S.M."/>
            <person name="Parker M.S."/>
            <person name="Rombauts S."/>
            <person name="Salamov A."/>
            <person name="Von Dassow P."/>
            <person name="Badger J.H."/>
            <person name="Coutinho P.M."/>
            <person name="Demir E."/>
            <person name="Dubchak I."/>
            <person name="Gentemann C."/>
            <person name="Eikrem W."/>
            <person name="Gready J.E."/>
            <person name="John U."/>
            <person name="Lanier W."/>
            <person name="Lindquist E.A."/>
            <person name="Lucas S."/>
            <person name="Mayer K.F."/>
            <person name="Moreau H."/>
            <person name="Not F."/>
            <person name="Otillar R."/>
            <person name="Panaud O."/>
            <person name="Pangilinan J."/>
            <person name="Paulsen I."/>
            <person name="Piegu B."/>
            <person name="Poliakov A."/>
            <person name="Robbens S."/>
            <person name="Schmutz J."/>
            <person name="Toulza E."/>
            <person name="Wyss T."/>
            <person name="Zelensky A."/>
            <person name="Zhou K."/>
            <person name="Armbrust E.V."/>
            <person name="Bhattacharya D."/>
            <person name="Goodenough U.W."/>
            <person name="Van de Peer Y."/>
            <person name="Grigoriev I.V."/>
        </authorList>
    </citation>
    <scope>NUCLEOTIDE SEQUENCE [LARGE SCALE GENOMIC DNA]</scope>
    <source>
        <strain evidence="2 3">CCMP1545</strain>
    </source>
</reference>
<accession>C1N8F0</accession>
<organism evidence="3">
    <name type="scientific">Micromonas pusilla (strain CCMP1545)</name>
    <name type="common">Picoplanktonic green alga</name>
    <dbReference type="NCBI Taxonomy" id="564608"/>
    <lineage>
        <taxon>Eukaryota</taxon>
        <taxon>Viridiplantae</taxon>
        <taxon>Chlorophyta</taxon>
        <taxon>Mamiellophyceae</taxon>
        <taxon>Mamiellales</taxon>
        <taxon>Mamiellaceae</taxon>
        <taxon>Micromonas</taxon>
    </lineage>
</organism>
<dbReference type="RefSeq" id="XP_003064256.1">
    <property type="nucleotide sequence ID" value="XM_003064210.1"/>
</dbReference>
<feature type="compositionally biased region" description="Gly residues" evidence="1">
    <location>
        <begin position="385"/>
        <end position="398"/>
    </location>
</feature>
<feature type="compositionally biased region" description="Low complexity" evidence="1">
    <location>
        <begin position="229"/>
        <end position="243"/>
    </location>
</feature>
<dbReference type="AlphaFoldDB" id="C1N8F0"/>
<evidence type="ECO:0000313" key="2">
    <source>
        <dbReference type="EMBL" id="EEH51878.1"/>
    </source>
</evidence>
<feature type="region of interest" description="Disordered" evidence="1">
    <location>
        <begin position="125"/>
        <end position="306"/>
    </location>
</feature>
<evidence type="ECO:0000313" key="3">
    <source>
        <dbReference type="Proteomes" id="UP000001876"/>
    </source>
</evidence>
<feature type="compositionally biased region" description="Low complexity" evidence="1">
    <location>
        <begin position="256"/>
        <end position="267"/>
    </location>
</feature>
<feature type="region of interest" description="Disordered" evidence="1">
    <location>
        <begin position="374"/>
        <end position="398"/>
    </location>
</feature>